<keyword evidence="4" id="KW-0677">Repeat</keyword>
<dbReference type="PANTHER" id="PTHR24198:SF194">
    <property type="entry name" value="INVERSIN-A"/>
    <property type="match status" value="1"/>
</dbReference>
<dbReference type="SUPFAM" id="SSF48403">
    <property type="entry name" value="Ankyrin repeat"/>
    <property type="match status" value="2"/>
</dbReference>
<dbReference type="InterPro" id="IPR002110">
    <property type="entry name" value="Ankyrin_rpt"/>
</dbReference>
<feature type="repeat" description="ANK" evidence="8">
    <location>
        <begin position="332"/>
        <end position="364"/>
    </location>
</feature>
<keyword evidence="5" id="KW-0528">Neurotoxin</keyword>
<keyword evidence="10" id="KW-1185">Reference proteome</keyword>
<keyword evidence="7" id="KW-1053">Target membrane</keyword>
<dbReference type="PANTHER" id="PTHR24198">
    <property type="entry name" value="ANKYRIN REPEAT AND PROTEIN KINASE DOMAIN-CONTAINING PROTEIN"/>
    <property type="match status" value="1"/>
</dbReference>
<dbReference type="Gene3D" id="1.25.40.20">
    <property type="entry name" value="Ankyrin repeat-containing domain"/>
    <property type="match status" value="4"/>
</dbReference>
<evidence type="ECO:0000256" key="3">
    <source>
        <dbReference type="ARBA" id="ARBA00022537"/>
    </source>
</evidence>
<keyword evidence="7" id="KW-0472">Membrane</keyword>
<keyword evidence="3" id="KW-1052">Target cell membrane</keyword>
<evidence type="ECO:0000256" key="2">
    <source>
        <dbReference type="ARBA" id="ARBA00022483"/>
    </source>
</evidence>
<sequence>MLDYNHEENELMMFLIDRDTPLHLATKMGNYDMYRFLVDNVADINASNSSNTLSLVPVQCFSRDIFAEIITIPFEYFKFRQKFFKVESEINLLRAIESGNLEEVKKLVEEGVSVNVRLDSKKKLGYYHNVNENDWGVFIIDRDTPLHLATKLGNYDIYRFLLNNGADINASKEYNITALHYSIIYEHFEIFYDLIESGADVNAKLYRGLTPLMFASQKYNTIFMKELLKWGADVEAKDNIGRTAIYHTLNGNFKNFKILYDAGADVKICSKLNRPFLSDVCRAEALEIVVFLIKLGVDMNKKNPYGDTPLANTMNNGRINNGGRHIDSRNNFEETPLHKAASQLNGTIVHTLIDAGADVNLRNGNGETPLIIAAMTCVEYILEDEFDNKYLRTLELLLKMLVI</sequence>
<keyword evidence="6 8" id="KW-0040">ANK repeat</keyword>
<dbReference type="Pfam" id="PF00023">
    <property type="entry name" value="Ank"/>
    <property type="match status" value="2"/>
</dbReference>
<dbReference type="SMART" id="SM00248">
    <property type="entry name" value="ANK"/>
    <property type="match status" value="9"/>
</dbReference>
<feature type="repeat" description="ANK" evidence="8">
    <location>
        <begin position="174"/>
        <end position="206"/>
    </location>
</feature>
<evidence type="ECO:0000256" key="8">
    <source>
        <dbReference type="PROSITE-ProRule" id="PRU00023"/>
    </source>
</evidence>
<evidence type="ECO:0000256" key="5">
    <source>
        <dbReference type="ARBA" id="ARBA00023028"/>
    </source>
</evidence>
<dbReference type="PROSITE" id="PS50297">
    <property type="entry name" value="ANK_REP_REGION"/>
    <property type="match status" value="5"/>
</dbReference>
<feature type="repeat" description="ANK" evidence="8">
    <location>
        <begin position="207"/>
        <end position="239"/>
    </location>
</feature>
<keyword evidence="2" id="KW-0268">Exocytosis</keyword>
<protein>
    <recommendedName>
        <fullName evidence="11">Ankyrin repeat protein</fullName>
    </recommendedName>
</protein>
<reference evidence="9 10" key="1">
    <citation type="submission" date="2022-01" db="EMBL/GenBank/DDBJ databases">
        <title>A chromosomal length assembly of Cordylochernes scorpioides.</title>
        <authorList>
            <person name="Zeh D."/>
            <person name="Zeh J."/>
        </authorList>
    </citation>
    <scope>NUCLEOTIDE SEQUENCE [LARGE SCALE GENOMIC DNA]</scope>
    <source>
        <strain evidence="9">IN4F17</strain>
        <tissue evidence="9">Whole Body</tissue>
    </source>
</reference>
<dbReference type="PROSITE" id="PS50088">
    <property type="entry name" value="ANK_REPEAT"/>
    <property type="match status" value="5"/>
</dbReference>
<name>A0ABY6L2X9_9ARAC</name>
<evidence type="ECO:0000256" key="6">
    <source>
        <dbReference type="ARBA" id="ARBA00023043"/>
    </source>
</evidence>
<evidence type="ECO:0000256" key="1">
    <source>
        <dbReference type="ARBA" id="ARBA00004175"/>
    </source>
</evidence>
<dbReference type="Pfam" id="PF12796">
    <property type="entry name" value="Ank_2"/>
    <property type="match status" value="2"/>
</dbReference>
<evidence type="ECO:0008006" key="11">
    <source>
        <dbReference type="Google" id="ProtNLM"/>
    </source>
</evidence>
<proteinExistence type="predicted"/>
<evidence type="ECO:0000313" key="9">
    <source>
        <dbReference type="EMBL" id="UYV74278.1"/>
    </source>
</evidence>
<comment type="subcellular location">
    <subcellularLocation>
        <location evidence="1">Target cell membrane</location>
    </subcellularLocation>
</comment>
<keyword evidence="5" id="KW-0638">Presynaptic neurotoxin</keyword>
<dbReference type="EMBL" id="CP092873">
    <property type="protein sequence ID" value="UYV74278.1"/>
    <property type="molecule type" value="Genomic_DNA"/>
</dbReference>
<feature type="repeat" description="ANK" evidence="8">
    <location>
        <begin position="17"/>
        <end position="49"/>
    </location>
</feature>
<evidence type="ECO:0000256" key="4">
    <source>
        <dbReference type="ARBA" id="ARBA00022737"/>
    </source>
</evidence>
<keyword evidence="5" id="KW-0800">Toxin</keyword>
<dbReference type="PRINTS" id="PR01415">
    <property type="entry name" value="ANKYRIN"/>
</dbReference>
<dbReference type="InterPro" id="IPR036770">
    <property type="entry name" value="Ankyrin_rpt-contain_sf"/>
</dbReference>
<gene>
    <name evidence="9" type="ORF">LAZ67_11002792</name>
</gene>
<feature type="repeat" description="ANK" evidence="8">
    <location>
        <begin position="141"/>
        <end position="173"/>
    </location>
</feature>
<dbReference type="Proteomes" id="UP001235939">
    <property type="component" value="Chromosome 11"/>
</dbReference>
<organism evidence="9 10">
    <name type="scientific">Cordylochernes scorpioides</name>
    <dbReference type="NCBI Taxonomy" id="51811"/>
    <lineage>
        <taxon>Eukaryota</taxon>
        <taxon>Metazoa</taxon>
        <taxon>Ecdysozoa</taxon>
        <taxon>Arthropoda</taxon>
        <taxon>Chelicerata</taxon>
        <taxon>Arachnida</taxon>
        <taxon>Pseudoscorpiones</taxon>
        <taxon>Cheliferoidea</taxon>
        <taxon>Chernetidae</taxon>
        <taxon>Cordylochernes</taxon>
    </lineage>
</organism>
<accession>A0ABY6L2X9</accession>
<evidence type="ECO:0000313" key="10">
    <source>
        <dbReference type="Proteomes" id="UP001235939"/>
    </source>
</evidence>
<evidence type="ECO:0000256" key="7">
    <source>
        <dbReference type="ARBA" id="ARBA00023298"/>
    </source>
</evidence>